<feature type="transmembrane region" description="Helical" evidence="1">
    <location>
        <begin position="66"/>
        <end position="84"/>
    </location>
</feature>
<dbReference type="AlphaFoldDB" id="A0A857F0Q1"/>
<name>A0A857F0Q1_9GAMM</name>
<dbReference type="Proteomes" id="UP000464402">
    <property type="component" value="Chromosome"/>
</dbReference>
<evidence type="ECO:0000256" key="1">
    <source>
        <dbReference type="SAM" id="Phobius"/>
    </source>
</evidence>
<accession>A0A857F0Q1</accession>
<keyword evidence="1" id="KW-1133">Transmembrane helix</keyword>
<keyword evidence="1" id="KW-0812">Transmembrane</keyword>
<keyword evidence="1" id="KW-0472">Membrane</keyword>
<feature type="transmembrane region" description="Helical" evidence="1">
    <location>
        <begin position="6"/>
        <end position="25"/>
    </location>
</feature>
<feature type="transmembrane region" description="Helical" evidence="1">
    <location>
        <begin position="37"/>
        <end position="60"/>
    </location>
</feature>
<organism evidence="2 3">
    <name type="scientific">Yersinia canariae</name>
    <dbReference type="NCBI Taxonomy" id="2607663"/>
    <lineage>
        <taxon>Bacteria</taxon>
        <taxon>Pseudomonadati</taxon>
        <taxon>Pseudomonadota</taxon>
        <taxon>Gammaproteobacteria</taxon>
        <taxon>Enterobacterales</taxon>
        <taxon>Yersiniaceae</taxon>
        <taxon>Yersinia</taxon>
    </lineage>
</organism>
<keyword evidence="3" id="KW-1185">Reference proteome</keyword>
<protein>
    <submittedName>
        <fullName evidence="2">Uncharacterized protein</fullName>
    </submittedName>
</protein>
<evidence type="ECO:0000313" key="3">
    <source>
        <dbReference type="Proteomes" id="UP000464402"/>
    </source>
</evidence>
<gene>
    <name evidence="2" type="ORF">F0T03_13505</name>
</gene>
<sequence>MRTLQFLVVGFVLAGLCRLLVRLFIPVYPPASSTFSLLFFALWFGLTSANMVFGITRAGYSFTEELPIFLLILLPPVIVTFWLAGK</sequence>
<dbReference type="RefSeq" id="WP_159678856.1">
    <property type="nucleotide sequence ID" value="NZ_CP043727.1"/>
</dbReference>
<dbReference type="EMBL" id="CP043727">
    <property type="protein sequence ID" value="QHB33078.1"/>
    <property type="molecule type" value="Genomic_DNA"/>
</dbReference>
<reference evidence="3" key="1">
    <citation type="submission" date="2019-09" db="EMBL/GenBank/DDBJ databases">
        <title>Yersinia canariae sp. nov., isolated from a human yersiniosis case.</title>
        <authorList>
            <person name="Nguyen S.V."/>
            <person name="Greig D."/>
            <person name="Hurley D."/>
            <person name="Cao Y."/>
            <person name="McCabe E."/>
            <person name="Mitchell M."/>
            <person name="Jenkins C."/>
            <person name="Fanning S."/>
        </authorList>
    </citation>
    <scope>NUCLEOTIDE SEQUENCE [LARGE SCALE GENOMIC DNA]</scope>
    <source>
        <strain evidence="3">NCTC 14382</strain>
    </source>
</reference>
<evidence type="ECO:0000313" key="2">
    <source>
        <dbReference type="EMBL" id="QHB33078.1"/>
    </source>
</evidence>
<dbReference type="KEGG" id="yca:F0T03_13505"/>
<proteinExistence type="predicted"/>